<keyword evidence="4" id="KW-0067">ATP-binding</keyword>
<evidence type="ECO:0000256" key="2">
    <source>
        <dbReference type="ARBA" id="ARBA00022448"/>
    </source>
</evidence>
<reference evidence="6 7" key="1">
    <citation type="journal article" date="2007" name="PLoS Genet.">
        <title>Patterns and implications of gene gain and loss in the evolution of Prochlorococcus.</title>
        <authorList>
            <person name="Kettler G.C."/>
            <person name="Martiny A.C."/>
            <person name="Huang K."/>
            <person name="Zucker J."/>
            <person name="Coleman M.L."/>
            <person name="Rodrigue S."/>
            <person name="Chen F."/>
            <person name="Lapidus A."/>
            <person name="Ferriera S."/>
            <person name="Johnson J."/>
            <person name="Steglich C."/>
            <person name="Church G.M."/>
            <person name="Richardson P."/>
            <person name="Chisholm S.W."/>
        </authorList>
    </citation>
    <scope>NUCLEOTIDE SEQUENCE [LARGE SCALE GENOMIC DNA]</scope>
    <source>
        <strain evidence="6 7">MIT 9303</strain>
    </source>
</reference>
<comment type="similarity">
    <text evidence="1">Belongs to the ABC transporter superfamily.</text>
</comment>
<evidence type="ECO:0000259" key="5">
    <source>
        <dbReference type="PROSITE" id="PS50893"/>
    </source>
</evidence>
<sequence length="257" mass="28350">MIVSPVLIVRNLCVERAGSLTVEDVSFELHPESETALVGPNGAGKTTLLAAVLGLLSKKSGTVEILGQSLGQNGSLPTDVRTQIAYVPQSLALQGHFPLTVSEFVGFGFDSPGPHLPWRQRQARRAAVQQALERTDCADLSSRLLSELSGGQLKRVMLSFCVVRPRRLLVLDEAQAGLDVPSNERFQRLLLELRKQEGWAVLHVSHDLDMVRRSSDQVLGLNRRLCCIGTPDNTLTPEHLIDLYGHNVVPYRHHCRE</sequence>
<feature type="domain" description="ABC transporter" evidence="5">
    <location>
        <begin position="7"/>
        <end position="248"/>
    </location>
</feature>
<protein>
    <recommendedName>
        <fullName evidence="5">ABC transporter domain-containing protein</fullName>
    </recommendedName>
</protein>
<keyword evidence="3" id="KW-0547">Nucleotide-binding</keyword>
<gene>
    <name evidence="6" type="ordered locus">P9303_11131</name>
</gene>
<accession>A2C8Q2</accession>
<dbReference type="EMBL" id="CP000554">
    <property type="protein sequence ID" value="ABM77862.1"/>
    <property type="molecule type" value="Genomic_DNA"/>
</dbReference>
<evidence type="ECO:0000256" key="3">
    <source>
        <dbReference type="ARBA" id="ARBA00022741"/>
    </source>
</evidence>
<dbReference type="PROSITE" id="PS50893">
    <property type="entry name" value="ABC_TRANSPORTER_2"/>
    <property type="match status" value="1"/>
</dbReference>
<dbReference type="Pfam" id="PF00005">
    <property type="entry name" value="ABC_tran"/>
    <property type="match status" value="1"/>
</dbReference>
<dbReference type="InterPro" id="IPR050153">
    <property type="entry name" value="Metal_Ion_Import_ABC"/>
</dbReference>
<dbReference type="SMART" id="SM00382">
    <property type="entry name" value="AAA"/>
    <property type="match status" value="1"/>
</dbReference>
<dbReference type="GO" id="GO:0005524">
    <property type="term" value="F:ATP binding"/>
    <property type="evidence" value="ECO:0007669"/>
    <property type="project" value="UniProtKB-KW"/>
</dbReference>
<evidence type="ECO:0000256" key="4">
    <source>
        <dbReference type="ARBA" id="ARBA00022840"/>
    </source>
</evidence>
<dbReference type="SUPFAM" id="SSF52540">
    <property type="entry name" value="P-loop containing nucleoside triphosphate hydrolases"/>
    <property type="match status" value="1"/>
</dbReference>
<dbReference type="Gene3D" id="3.40.50.300">
    <property type="entry name" value="P-loop containing nucleotide triphosphate hydrolases"/>
    <property type="match status" value="1"/>
</dbReference>
<proteinExistence type="inferred from homology"/>
<dbReference type="KEGG" id="pmf:P9303_11131"/>
<dbReference type="Proteomes" id="UP000002274">
    <property type="component" value="Chromosome"/>
</dbReference>
<keyword evidence="2" id="KW-0813">Transport</keyword>
<dbReference type="GO" id="GO:0016887">
    <property type="term" value="F:ATP hydrolysis activity"/>
    <property type="evidence" value="ECO:0007669"/>
    <property type="project" value="InterPro"/>
</dbReference>
<dbReference type="InterPro" id="IPR027417">
    <property type="entry name" value="P-loop_NTPase"/>
</dbReference>
<dbReference type="AlphaFoldDB" id="A2C8Q2"/>
<dbReference type="PANTHER" id="PTHR42734:SF17">
    <property type="entry name" value="METAL TRANSPORT SYSTEM ATP-BINDING PROTEIN TM_0124-RELATED"/>
    <property type="match status" value="1"/>
</dbReference>
<dbReference type="BioCyc" id="PMAR59922:G1G80-985-MONOMER"/>
<organism evidence="6 7">
    <name type="scientific">Prochlorococcus marinus (strain MIT 9303)</name>
    <dbReference type="NCBI Taxonomy" id="59922"/>
    <lineage>
        <taxon>Bacteria</taxon>
        <taxon>Bacillati</taxon>
        <taxon>Cyanobacteriota</taxon>
        <taxon>Cyanophyceae</taxon>
        <taxon>Synechococcales</taxon>
        <taxon>Prochlorococcaceae</taxon>
        <taxon>Prochlorococcus</taxon>
    </lineage>
</organism>
<evidence type="ECO:0000313" key="6">
    <source>
        <dbReference type="EMBL" id="ABM77862.1"/>
    </source>
</evidence>
<name>A2C8Q2_PROM3</name>
<dbReference type="HOGENOM" id="CLU_000604_1_11_3"/>
<evidence type="ECO:0000256" key="1">
    <source>
        <dbReference type="ARBA" id="ARBA00005417"/>
    </source>
</evidence>
<dbReference type="InterPro" id="IPR003439">
    <property type="entry name" value="ABC_transporter-like_ATP-bd"/>
</dbReference>
<dbReference type="PANTHER" id="PTHR42734">
    <property type="entry name" value="METAL TRANSPORT SYSTEM ATP-BINDING PROTEIN TM_0124-RELATED"/>
    <property type="match status" value="1"/>
</dbReference>
<dbReference type="InterPro" id="IPR003593">
    <property type="entry name" value="AAA+_ATPase"/>
</dbReference>
<evidence type="ECO:0000313" key="7">
    <source>
        <dbReference type="Proteomes" id="UP000002274"/>
    </source>
</evidence>
<dbReference type="STRING" id="59922.P9303_11131"/>
<dbReference type="RefSeq" id="WP_011825765.1">
    <property type="nucleotide sequence ID" value="NC_008820.1"/>
</dbReference>